<feature type="transmembrane region" description="Helical" evidence="1">
    <location>
        <begin position="69"/>
        <end position="89"/>
    </location>
</feature>
<dbReference type="GeneID" id="71855028"/>
<accession>A0ABD5NVR0</accession>
<name>A0ABD5NVR0_9EURY</name>
<evidence type="ECO:0000256" key="1">
    <source>
        <dbReference type="SAM" id="Phobius"/>
    </source>
</evidence>
<reference evidence="2 3" key="1">
    <citation type="journal article" date="2014" name="Int. J. Syst. Evol. Microbiol.">
        <title>Complete genome sequence of Corynebacterium casei LMG S-19264T (=DSM 44701T), isolated from a smear-ripened cheese.</title>
        <authorList>
            <consortium name="US DOE Joint Genome Institute (JGI-PGF)"/>
            <person name="Walter F."/>
            <person name="Albersmeier A."/>
            <person name="Kalinowski J."/>
            <person name="Ruckert C."/>
        </authorList>
    </citation>
    <scope>NUCLEOTIDE SEQUENCE [LARGE SCALE GENOMIC DNA]</scope>
    <source>
        <strain evidence="2 3">IBRC-M 10912</strain>
    </source>
</reference>
<keyword evidence="1" id="KW-0472">Membrane</keyword>
<feature type="transmembrane region" description="Helical" evidence="1">
    <location>
        <begin position="29"/>
        <end position="49"/>
    </location>
</feature>
<evidence type="ECO:0000313" key="2">
    <source>
        <dbReference type="EMBL" id="MFC4246197.1"/>
    </source>
</evidence>
<protein>
    <submittedName>
        <fullName evidence="2">Uncharacterized protein</fullName>
    </submittedName>
</protein>
<feature type="transmembrane region" description="Helical" evidence="1">
    <location>
        <begin position="101"/>
        <end position="122"/>
    </location>
</feature>
<proteinExistence type="predicted"/>
<keyword evidence="1" id="KW-1133">Transmembrane helix</keyword>
<comment type="caution">
    <text evidence="2">The sequence shown here is derived from an EMBL/GenBank/DDBJ whole genome shotgun (WGS) entry which is preliminary data.</text>
</comment>
<dbReference type="EMBL" id="JBHSDJ010000013">
    <property type="protein sequence ID" value="MFC4246197.1"/>
    <property type="molecule type" value="Genomic_DNA"/>
</dbReference>
<dbReference type="RefSeq" id="WP_246967963.1">
    <property type="nucleotide sequence ID" value="NZ_CP095397.1"/>
</dbReference>
<evidence type="ECO:0000313" key="3">
    <source>
        <dbReference type="Proteomes" id="UP001595821"/>
    </source>
</evidence>
<sequence length="123" mass="12387">MTERHTDAGVETERGPDDALERVRTVPRAHAAAVVTAVGLGLVATWIHWLGLVVGGTLVGLLSPTLPRAIGGALAFGLLVLVAFALSLGSSTGAVLEMTPAVYVTVAAALGLPVVGALSRAIV</sequence>
<dbReference type="Proteomes" id="UP001595821">
    <property type="component" value="Unassembled WGS sequence"/>
</dbReference>
<keyword evidence="1" id="KW-0812">Transmembrane</keyword>
<dbReference type="AlphaFoldDB" id="A0ABD5NVR0"/>
<organism evidence="2 3">
    <name type="scientific">Natribaculum luteum</name>
    <dbReference type="NCBI Taxonomy" id="1586232"/>
    <lineage>
        <taxon>Archaea</taxon>
        <taxon>Methanobacteriati</taxon>
        <taxon>Methanobacteriota</taxon>
        <taxon>Stenosarchaea group</taxon>
        <taxon>Halobacteria</taxon>
        <taxon>Halobacteriales</taxon>
        <taxon>Natrialbaceae</taxon>
        <taxon>Natribaculum</taxon>
    </lineage>
</organism>
<gene>
    <name evidence="2" type="ORF">ACFOZ7_04210</name>
</gene>